<evidence type="ECO:0000256" key="2">
    <source>
        <dbReference type="ARBA" id="ARBA00022670"/>
    </source>
</evidence>
<feature type="domain" description="Ubiquitin-like protease family profile" evidence="5">
    <location>
        <begin position="495"/>
        <end position="665"/>
    </location>
</feature>
<feature type="compositionally biased region" description="Basic and acidic residues" evidence="4">
    <location>
        <begin position="229"/>
        <end position="261"/>
    </location>
</feature>
<dbReference type="PROSITE" id="PS50600">
    <property type="entry name" value="ULP_PROTEASE"/>
    <property type="match status" value="1"/>
</dbReference>
<reference evidence="6 7" key="1">
    <citation type="journal article" date="2012" name="PLoS Pathog.">
        <title>Diverse lifestyles and strategies of plant pathogenesis encoded in the genomes of eighteen Dothideomycetes fungi.</title>
        <authorList>
            <person name="Ohm R.A."/>
            <person name="Feau N."/>
            <person name="Henrissat B."/>
            <person name="Schoch C.L."/>
            <person name="Horwitz B.A."/>
            <person name="Barry K.W."/>
            <person name="Condon B.J."/>
            <person name="Copeland A.C."/>
            <person name="Dhillon B."/>
            <person name="Glaser F."/>
            <person name="Hesse C.N."/>
            <person name="Kosti I."/>
            <person name="LaButti K."/>
            <person name="Lindquist E.A."/>
            <person name="Lucas S."/>
            <person name="Salamov A.A."/>
            <person name="Bradshaw R.E."/>
            <person name="Ciuffetti L."/>
            <person name="Hamelin R.C."/>
            <person name="Kema G.H.J."/>
            <person name="Lawrence C."/>
            <person name="Scott J.A."/>
            <person name="Spatafora J.W."/>
            <person name="Turgeon B.G."/>
            <person name="de Wit P.J.G.M."/>
            <person name="Zhong S."/>
            <person name="Goodwin S.B."/>
            <person name="Grigoriev I.V."/>
        </authorList>
    </citation>
    <scope>NUCLEOTIDE SEQUENCE [LARGE SCALE GENOMIC DNA]</scope>
    <source>
        <strain evidence="6 7">UAMH 10762</strain>
    </source>
</reference>
<comment type="similarity">
    <text evidence="1">Belongs to the peptidase C48 family.</text>
</comment>
<dbReference type="InterPro" id="IPR038765">
    <property type="entry name" value="Papain-like_cys_pep_sf"/>
</dbReference>
<dbReference type="Gene3D" id="3.40.395.10">
    <property type="entry name" value="Adenoviral Proteinase, Chain A"/>
    <property type="match status" value="1"/>
</dbReference>
<protein>
    <recommendedName>
        <fullName evidence="5">Ubiquitin-like protease family profile domain-containing protein</fullName>
    </recommendedName>
</protein>
<dbReference type="EMBL" id="KB445565">
    <property type="protein sequence ID" value="EMC90987.1"/>
    <property type="molecule type" value="Genomic_DNA"/>
</dbReference>
<dbReference type="InterPro" id="IPR003653">
    <property type="entry name" value="Peptidase_C48_C"/>
</dbReference>
<proteinExistence type="inferred from homology"/>
<feature type="region of interest" description="Disordered" evidence="4">
    <location>
        <begin position="312"/>
        <end position="416"/>
    </location>
</feature>
<sequence>MANDGDVLDDSLRKLNTAYDIQSVLITLNLACEQSEARHQDVSGYLHLLTPATLESIDGLLIEYCKNHMGRNVSASVSRLHRTGWLRPHEIVARFGTNAFRSERFLASLKKLSQVATFDTVYPIMRAARNERATDGDSVARWTAKDADTTIGRLSAQLSGLDRGLRAKSTKPKSMSAAPLSASNGGLTTGGKVTTVGPAASLPQSPWPSAHAHTTPVRARTVTPSEPDDQVHLETSDRSIEQGRGVEEPGNDHQFDFHDESGMFAPAEYSDDGSYDEPDMELESHCGILDNASFEQIGAVLPSPVESSKALLDRPSIVPDTRPNDLGNTGARKRRASSDDILRLQPKRSRTDDEPTAVPRPVTSVGTSRDRSAPVARAGDDGVDKDTGSAPEPRKDSVTDVVAPKAPATQARPDGALITATSKRAVDGNDVEVTSWLNATNAVGCLDAIAPEHRTHSVTNVVASETSATQSRPNEALDDAAPQPGGGGDDVVVTSWLTMQDVRDAVDRLHAKDFDGYFNNALIDVTLRFLNPNPQLWHIVEPGAYTFELLDRHQTGKYRGVQESHRYIVLPVYFAKALHWVMAVLDLELEEYDVYEPTQDAETYAKAERVVDAFIGCMCRYITGTDHADITTPIKSWKKLRRNTLLQQRDAYNCGLYGVINTLYLMYTAEPCTMLEPAAWRELLAAGFRPLLTEHHASNPVDQPTAAQSVQIENDHDFANVQSTLATQIRQVRNQRHFWQSASQMLAHHAGNEIARITSDLEKHARAFEALQDCHRRFCGVSEEVANDLVKLQAKAGPNLQRHQDVAAAYRFKTGLRVHLQRVEQQLQKTLERLSQTKSALLKYSRKREEQWHLSCEQVLDVVVPT</sequence>
<dbReference type="GO" id="GO:0006508">
    <property type="term" value="P:proteolysis"/>
    <property type="evidence" value="ECO:0007669"/>
    <property type="project" value="UniProtKB-KW"/>
</dbReference>
<feature type="compositionally biased region" description="Acidic residues" evidence="4">
    <location>
        <begin position="269"/>
        <end position="280"/>
    </location>
</feature>
<dbReference type="AlphaFoldDB" id="M2LB03"/>
<dbReference type="GO" id="GO:0019783">
    <property type="term" value="F:ubiquitin-like protein peptidase activity"/>
    <property type="evidence" value="ECO:0007669"/>
    <property type="project" value="UniProtKB-ARBA"/>
</dbReference>
<evidence type="ECO:0000256" key="1">
    <source>
        <dbReference type="ARBA" id="ARBA00005234"/>
    </source>
</evidence>
<feature type="region of interest" description="Disordered" evidence="4">
    <location>
        <begin position="166"/>
        <end position="280"/>
    </location>
</feature>
<organism evidence="6 7">
    <name type="scientific">Baudoinia panamericana (strain UAMH 10762)</name>
    <name type="common">Angels' share fungus</name>
    <name type="synonym">Baudoinia compniacensis (strain UAMH 10762)</name>
    <dbReference type="NCBI Taxonomy" id="717646"/>
    <lineage>
        <taxon>Eukaryota</taxon>
        <taxon>Fungi</taxon>
        <taxon>Dikarya</taxon>
        <taxon>Ascomycota</taxon>
        <taxon>Pezizomycotina</taxon>
        <taxon>Dothideomycetes</taxon>
        <taxon>Dothideomycetidae</taxon>
        <taxon>Mycosphaerellales</taxon>
        <taxon>Teratosphaeriaceae</taxon>
        <taxon>Baudoinia</taxon>
    </lineage>
</organism>
<keyword evidence="3" id="KW-0378">Hydrolase</keyword>
<dbReference type="Pfam" id="PF02902">
    <property type="entry name" value="Peptidase_C48"/>
    <property type="match status" value="1"/>
</dbReference>
<evidence type="ECO:0000313" key="6">
    <source>
        <dbReference type="EMBL" id="EMC90987.1"/>
    </source>
</evidence>
<dbReference type="GO" id="GO:0008234">
    <property type="term" value="F:cysteine-type peptidase activity"/>
    <property type="evidence" value="ECO:0007669"/>
    <property type="project" value="InterPro"/>
</dbReference>
<accession>M2LB03</accession>
<name>M2LB03_BAUPA</name>
<dbReference type="GeneID" id="19108455"/>
<dbReference type="SUPFAM" id="SSF54001">
    <property type="entry name" value="Cysteine proteinases"/>
    <property type="match status" value="1"/>
</dbReference>
<dbReference type="RefSeq" id="XP_007681908.1">
    <property type="nucleotide sequence ID" value="XM_007683718.1"/>
</dbReference>
<evidence type="ECO:0000256" key="4">
    <source>
        <dbReference type="SAM" id="MobiDB-lite"/>
    </source>
</evidence>
<dbReference type="KEGG" id="bcom:BAUCODRAFT_143968"/>
<evidence type="ECO:0000259" key="5">
    <source>
        <dbReference type="PROSITE" id="PS50600"/>
    </source>
</evidence>
<evidence type="ECO:0000256" key="3">
    <source>
        <dbReference type="ARBA" id="ARBA00022801"/>
    </source>
</evidence>
<dbReference type="HOGENOM" id="CLU_330929_0_0_1"/>
<keyword evidence="7" id="KW-1185">Reference proteome</keyword>
<feature type="region of interest" description="Disordered" evidence="4">
    <location>
        <begin position="462"/>
        <end position="486"/>
    </location>
</feature>
<evidence type="ECO:0000313" key="7">
    <source>
        <dbReference type="Proteomes" id="UP000011761"/>
    </source>
</evidence>
<gene>
    <name evidence="6" type="ORF">BAUCODRAFT_143968</name>
</gene>
<keyword evidence="2" id="KW-0645">Protease</keyword>
<feature type="compositionally biased region" description="Polar residues" evidence="4">
    <location>
        <begin position="462"/>
        <end position="473"/>
    </location>
</feature>
<dbReference type="Proteomes" id="UP000011761">
    <property type="component" value="Unassembled WGS sequence"/>
</dbReference>
<feature type="compositionally biased region" description="Basic and acidic residues" evidence="4">
    <location>
        <begin position="368"/>
        <end position="398"/>
    </location>
</feature>